<dbReference type="InterPro" id="IPR029058">
    <property type="entry name" value="AB_hydrolase_fold"/>
</dbReference>
<protein>
    <recommendedName>
        <fullName evidence="2">Alpha/beta hydrolase fold-3 domain-containing protein</fullName>
    </recommendedName>
</protein>
<accession>W6Z3W4</accession>
<keyword evidence="4" id="KW-1185">Reference proteome</keyword>
<dbReference type="eggNOG" id="KOG1515">
    <property type="taxonomic scope" value="Eukaryota"/>
</dbReference>
<dbReference type="GeneID" id="19150689"/>
<sequence>MPRQLECEYYMTIEPMIPVIAAAPKRPVHDVTSRRVAINTLLSSSCNNLPDMDDVKEIEYQFTTKDGQNLSIYFHQKKTSQTFGGLTSAIHYCHGGGMILGGVQIYRGALINYTSNTGVPFFAAEYRVAPQHPHPTPVEDCYAGLLWLQEHHKDFNIVLSRVGVMGDSARGGLAAGVALMARDCGLSPPLAKQILIYPMLDDRTTTPDKTIEQLVSWSYDDNITGWTALLGQK</sequence>
<evidence type="ECO:0000259" key="2">
    <source>
        <dbReference type="Pfam" id="PF07859"/>
    </source>
</evidence>
<dbReference type="PANTHER" id="PTHR48081">
    <property type="entry name" value="AB HYDROLASE SUPERFAMILY PROTEIN C4A8.06C"/>
    <property type="match status" value="1"/>
</dbReference>
<dbReference type="Proteomes" id="UP000053841">
    <property type="component" value="Unassembled WGS sequence"/>
</dbReference>
<dbReference type="Gene3D" id="3.40.50.1820">
    <property type="entry name" value="alpha/beta hydrolase"/>
    <property type="match status" value="1"/>
</dbReference>
<evidence type="ECO:0000313" key="4">
    <source>
        <dbReference type="Proteomes" id="UP000053841"/>
    </source>
</evidence>
<organism evidence="3 4">
    <name type="scientific">Cochliobolus carbonum (strain 26-R-13)</name>
    <name type="common">Maize leaf spot fungus</name>
    <name type="synonym">Bipolaris zeicola</name>
    <dbReference type="NCBI Taxonomy" id="930089"/>
    <lineage>
        <taxon>Eukaryota</taxon>
        <taxon>Fungi</taxon>
        <taxon>Dikarya</taxon>
        <taxon>Ascomycota</taxon>
        <taxon>Pezizomycotina</taxon>
        <taxon>Dothideomycetes</taxon>
        <taxon>Pleosporomycetidae</taxon>
        <taxon>Pleosporales</taxon>
        <taxon>Pleosporineae</taxon>
        <taxon>Pleosporaceae</taxon>
        <taxon>Bipolaris</taxon>
    </lineage>
</organism>
<dbReference type="AlphaFoldDB" id="W6Z3W4"/>
<dbReference type="InterPro" id="IPR050300">
    <property type="entry name" value="GDXG_lipolytic_enzyme"/>
</dbReference>
<feature type="domain" description="Alpha/beta hydrolase fold-3" evidence="2">
    <location>
        <begin position="92"/>
        <end position="226"/>
    </location>
</feature>
<dbReference type="STRING" id="930089.W6Z3W4"/>
<keyword evidence="1" id="KW-0378">Hydrolase</keyword>
<evidence type="ECO:0000313" key="3">
    <source>
        <dbReference type="EMBL" id="EUC38366.1"/>
    </source>
</evidence>
<proteinExistence type="predicted"/>
<evidence type="ECO:0000256" key="1">
    <source>
        <dbReference type="ARBA" id="ARBA00022801"/>
    </source>
</evidence>
<dbReference type="Pfam" id="PF07859">
    <property type="entry name" value="Abhydrolase_3"/>
    <property type="match status" value="1"/>
</dbReference>
<reference evidence="3 4" key="1">
    <citation type="journal article" date="2013" name="PLoS Genet.">
        <title>Comparative genome structure, secondary metabolite, and effector coding capacity across Cochliobolus pathogens.</title>
        <authorList>
            <person name="Condon B.J."/>
            <person name="Leng Y."/>
            <person name="Wu D."/>
            <person name="Bushley K.E."/>
            <person name="Ohm R.A."/>
            <person name="Otillar R."/>
            <person name="Martin J."/>
            <person name="Schackwitz W."/>
            <person name="Grimwood J."/>
            <person name="MohdZainudin N."/>
            <person name="Xue C."/>
            <person name="Wang R."/>
            <person name="Manning V.A."/>
            <person name="Dhillon B."/>
            <person name="Tu Z.J."/>
            <person name="Steffenson B.J."/>
            <person name="Salamov A."/>
            <person name="Sun H."/>
            <person name="Lowry S."/>
            <person name="LaButti K."/>
            <person name="Han J."/>
            <person name="Copeland A."/>
            <person name="Lindquist E."/>
            <person name="Barry K."/>
            <person name="Schmutz J."/>
            <person name="Baker S.E."/>
            <person name="Ciuffetti L.M."/>
            <person name="Grigoriev I.V."/>
            <person name="Zhong S."/>
            <person name="Turgeon B.G."/>
        </authorList>
    </citation>
    <scope>NUCLEOTIDE SEQUENCE [LARGE SCALE GENOMIC DNA]</scope>
    <source>
        <strain evidence="3 4">26-R-13</strain>
    </source>
</reference>
<dbReference type="KEGG" id="bze:COCCADRAFT_71329"/>
<dbReference type="PANTHER" id="PTHR48081:SF8">
    <property type="entry name" value="ALPHA_BETA HYDROLASE FOLD-3 DOMAIN-CONTAINING PROTEIN-RELATED"/>
    <property type="match status" value="1"/>
</dbReference>
<dbReference type="EMBL" id="KI964543">
    <property type="protein sequence ID" value="EUC38366.1"/>
    <property type="molecule type" value="Genomic_DNA"/>
</dbReference>
<feature type="non-terminal residue" evidence="3">
    <location>
        <position position="233"/>
    </location>
</feature>
<dbReference type="SUPFAM" id="SSF53474">
    <property type="entry name" value="alpha/beta-Hydrolases"/>
    <property type="match status" value="1"/>
</dbReference>
<dbReference type="HOGENOM" id="CLU_012494_6_1_1"/>
<dbReference type="InterPro" id="IPR013094">
    <property type="entry name" value="AB_hydrolase_3"/>
</dbReference>
<dbReference type="GO" id="GO:0016787">
    <property type="term" value="F:hydrolase activity"/>
    <property type="evidence" value="ECO:0007669"/>
    <property type="project" value="UniProtKB-KW"/>
</dbReference>
<dbReference type="OrthoDB" id="433474at2759"/>
<name>W6Z3W4_COCC2</name>
<dbReference type="RefSeq" id="XP_007707391.1">
    <property type="nucleotide sequence ID" value="XM_007709201.1"/>
</dbReference>
<gene>
    <name evidence="3" type="ORF">COCCADRAFT_71329</name>
</gene>